<feature type="domain" description="Sugar fermentation stimulation protein C-terminal" evidence="2">
    <location>
        <begin position="84"/>
        <end position="223"/>
    </location>
</feature>
<sequence>MKLEPALQQAHLIKRYKRFLADIRLPSGEVKTIHCPNTGSMRACLAPDSPCWYSVSASKTRKYPETWEIATTPDGFLAGINTHRANALVAELLAHKGVASLADYDSISAEVKYGAENSRIDFLLEAQGLPKCYVEVKNVTLHEGDGLGFFPDAVSSRGAKHLRELMAMVEQGHRAVLLFCVQHTGITRVAPADHIDPVYGTLLREAAAKGVEVLAYGAHLSAQEIRLLKPLPVLLA</sequence>
<accession>A0ABV8V406</accession>
<dbReference type="InterPro" id="IPR005224">
    <property type="entry name" value="SfsA"/>
</dbReference>
<dbReference type="PANTHER" id="PTHR30545:SF2">
    <property type="entry name" value="SUGAR FERMENTATION STIMULATION PROTEIN A"/>
    <property type="match status" value="1"/>
</dbReference>
<dbReference type="CDD" id="cd22359">
    <property type="entry name" value="SfsA-like_bacterial"/>
    <property type="match status" value="1"/>
</dbReference>
<dbReference type="InterPro" id="IPR041465">
    <property type="entry name" value="SfsA_N"/>
</dbReference>
<dbReference type="Pfam" id="PF17746">
    <property type="entry name" value="SfsA_N"/>
    <property type="match status" value="1"/>
</dbReference>
<evidence type="ECO:0000259" key="2">
    <source>
        <dbReference type="Pfam" id="PF03749"/>
    </source>
</evidence>
<proteinExistence type="inferred from homology"/>
<dbReference type="NCBIfam" id="TIGR00230">
    <property type="entry name" value="sfsA"/>
    <property type="match status" value="1"/>
</dbReference>
<organism evidence="4 5">
    <name type="scientific">Simiduia curdlanivorans</name>
    <dbReference type="NCBI Taxonomy" id="1492769"/>
    <lineage>
        <taxon>Bacteria</taxon>
        <taxon>Pseudomonadati</taxon>
        <taxon>Pseudomonadota</taxon>
        <taxon>Gammaproteobacteria</taxon>
        <taxon>Cellvibrionales</taxon>
        <taxon>Cellvibrionaceae</taxon>
        <taxon>Simiduia</taxon>
    </lineage>
</organism>
<dbReference type="RefSeq" id="WP_290265425.1">
    <property type="nucleotide sequence ID" value="NZ_JAUFQG010000006.1"/>
</dbReference>
<dbReference type="EMBL" id="JBHSCX010000007">
    <property type="protein sequence ID" value="MFC4362572.1"/>
    <property type="molecule type" value="Genomic_DNA"/>
</dbReference>
<name>A0ABV8V406_9GAMM</name>
<gene>
    <name evidence="1 4" type="primary">sfsA</name>
    <name evidence="4" type="ORF">ACFOX3_09665</name>
</gene>
<dbReference type="Pfam" id="PF03749">
    <property type="entry name" value="SfsA"/>
    <property type="match status" value="1"/>
</dbReference>
<evidence type="ECO:0000313" key="5">
    <source>
        <dbReference type="Proteomes" id="UP001595840"/>
    </source>
</evidence>
<evidence type="ECO:0000313" key="4">
    <source>
        <dbReference type="EMBL" id="MFC4362572.1"/>
    </source>
</evidence>
<dbReference type="Proteomes" id="UP001595840">
    <property type="component" value="Unassembled WGS sequence"/>
</dbReference>
<dbReference type="Gene3D" id="2.40.50.580">
    <property type="match status" value="1"/>
</dbReference>
<dbReference type="InterPro" id="IPR040452">
    <property type="entry name" value="SfsA_C"/>
</dbReference>
<dbReference type="HAMAP" id="MF_00095">
    <property type="entry name" value="SfsA"/>
    <property type="match status" value="1"/>
</dbReference>
<evidence type="ECO:0000259" key="3">
    <source>
        <dbReference type="Pfam" id="PF17746"/>
    </source>
</evidence>
<comment type="caution">
    <text evidence="4">The sequence shown here is derived from an EMBL/GenBank/DDBJ whole genome shotgun (WGS) entry which is preliminary data.</text>
</comment>
<dbReference type="Gene3D" id="3.40.1350.60">
    <property type="match status" value="1"/>
</dbReference>
<comment type="similarity">
    <text evidence="1">Belongs to the SfsA family.</text>
</comment>
<dbReference type="PANTHER" id="PTHR30545">
    <property type="entry name" value="SUGAR FERMENTATION STIMULATION PROTEIN A"/>
    <property type="match status" value="1"/>
</dbReference>
<keyword evidence="5" id="KW-1185">Reference proteome</keyword>
<reference evidence="5" key="1">
    <citation type="journal article" date="2019" name="Int. J. Syst. Evol. Microbiol.">
        <title>The Global Catalogue of Microorganisms (GCM) 10K type strain sequencing project: providing services to taxonomists for standard genome sequencing and annotation.</title>
        <authorList>
            <consortium name="The Broad Institute Genomics Platform"/>
            <consortium name="The Broad Institute Genome Sequencing Center for Infectious Disease"/>
            <person name="Wu L."/>
            <person name="Ma J."/>
        </authorList>
    </citation>
    <scope>NUCLEOTIDE SEQUENCE [LARGE SCALE GENOMIC DNA]</scope>
    <source>
        <strain evidence="5">CECT 8570</strain>
    </source>
</reference>
<protein>
    <recommendedName>
        <fullName evidence="1">Sugar fermentation stimulation protein homolog</fullName>
    </recommendedName>
</protein>
<feature type="domain" description="SfsA N-terminal OB" evidence="3">
    <location>
        <begin position="13"/>
        <end position="75"/>
    </location>
</feature>
<evidence type="ECO:0000256" key="1">
    <source>
        <dbReference type="HAMAP-Rule" id="MF_00095"/>
    </source>
</evidence>